<comment type="catalytic activity">
    <reaction evidence="1">
        <text>chorismate = isochorismate</text>
        <dbReference type="Rhea" id="RHEA:18985"/>
        <dbReference type="ChEBI" id="CHEBI:29748"/>
        <dbReference type="ChEBI" id="CHEBI:29780"/>
        <dbReference type="EC" id="5.4.4.2"/>
    </reaction>
</comment>
<dbReference type="SUPFAM" id="SSF56322">
    <property type="entry name" value="ADC synthase"/>
    <property type="match status" value="1"/>
</dbReference>
<dbReference type="PANTHER" id="PTHR42839:SF2">
    <property type="entry name" value="ISOCHORISMATE SYNTHASE ENTC"/>
    <property type="match status" value="1"/>
</dbReference>
<dbReference type="InterPro" id="IPR004561">
    <property type="entry name" value="IsoChor_synthase"/>
</dbReference>
<evidence type="ECO:0000256" key="3">
    <source>
        <dbReference type="ARBA" id="ARBA00012824"/>
    </source>
</evidence>
<keyword evidence="8" id="KW-1185">Reference proteome</keyword>
<sequence>MHTPVALTARTEPFTGSAPLRYSDARNPLAFLKGDEGIVGIGETLRLTFTGRSRFADAAAAWAAICASATVDDPMQLPGTGLVAFGAFAFDDESQAESVLVIPQAVIGESGDDRWVTRITLDQEDSSAPLPDLLAETDIDEMRVDFTHGRISGAAYEGAVVGALEQIRTADVSKLVIARDLEGRLPAGGDLRSVIRGLRRRYPTAMAYAVDGLIGASPETLVRVRGGDLFTRVLAGTAARGATKPLDAEAAESLSASGKNSREHALAVESALASLAEVGVEPAESEPFTLQLPNLWHLATDITGSIGDATVFEVMDALHPTAAVGGTPTAEALPRIRRIEGLDRMRYAGPVGWVDAAGNATWAIALRGAEVAANGTIRAFAGAGIVEGSDPAAELRETEIKFRPIRDAFADPLPEDAS</sequence>
<keyword evidence="4 7" id="KW-0413">Isomerase</keyword>
<evidence type="ECO:0000256" key="5">
    <source>
        <dbReference type="ARBA" id="ARBA00041564"/>
    </source>
</evidence>
<feature type="domain" description="Chorismate-utilising enzyme C-terminal" evidence="6">
    <location>
        <begin position="154"/>
        <end position="401"/>
    </location>
</feature>
<dbReference type="Pfam" id="PF00425">
    <property type="entry name" value="Chorismate_bind"/>
    <property type="match status" value="1"/>
</dbReference>
<dbReference type="InterPro" id="IPR005801">
    <property type="entry name" value="ADC_synthase"/>
</dbReference>
<dbReference type="EMBL" id="FUHU01000041">
    <property type="protein sequence ID" value="SJM64941.1"/>
    <property type="molecule type" value="Genomic_DNA"/>
</dbReference>
<evidence type="ECO:0000313" key="8">
    <source>
        <dbReference type="Proteomes" id="UP000195787"/>
    </source>
</evidence>
<evidence type="ECO:0000256" key="1">
    <source>
        <dbReference type="ARBA" id="ARBA00000799"/>
    </source>
</evidence>
<protein>
    <recommendedName>
        <fullName evidence="3">isochorismate synthase</fullName>
        <ecNumber evidence="3">5.4.4.2</ecNumber>
    </recommendedName>
    <alternativeName>
        <fullName evidence="5">Isochorismate mutase</fullName>
    </alternativeName>
</protein>
<dbReference type="Proteomes" id="UP000195787">
    <property type="component" value="Unassembled WGS sequence"/>
</dbReference>
<evidence type="ECO:0000256" key="4">
    <source>
        <dbReference type="ARBA" id="ARBA00023235"/>
    </source>
</evidence>
<dbReference type="PANTHER" id="PTHR42839">
    <property type="entry name" value="ISOCHORISMATE SYNTHASE ENTC"/>
    <property type="match status" value="1"/>
</dbReference>
<comment type="similarity">
    <text evidence="2">Belongs to the isochorismate synthase family.</text>
</comment>
<dbReference type="Gene3D" id="3.60.120.10">
    <property type="entry name" value="Anthranilate synthase"/>
    <property type="match status" value="1"/>
</dbReference>
<dbReference type="NCBIfam" id="TIGR00543">
    <property type="entry name" value="isochor_syn"/>
    <property type="match status" value="1"/>
</dbReference>
<dbReference type="EC" id="5.4.4.2" evidence="3"/>
<dbReference type="RefSeq" id="WP_086992441.1">
    <property type="nucleotide sequence ID" value="NZ_FUHU01000041.1"/>
</dbReference>
<dbReference type="GeneID" id="303173583"/>
<evidence type="ECO:0000256" key="2">
    <source>
        <dbReference type="ARBA" id="ARBA00005297"/>
    </source>
</evidence>
<organism evidence="7 8">
    <name type="scientific">Agrococcus casei LMG 22410</name>
    <dbReference type="NCBI Taxonomy" id="1255656"/>
    <lineage>
        <taxon>Bacteria</taxon>
        <taxon>Bacillati</taxon>
        <taxon>Actinomycetota</taxon>
        <taxon>Actinomycetes</taxon>
        <taxon>Micrococcales</taxon>
        <taxon>Microbacteriaceae</taxon>
        <taxon>Agrococcus</taxon>
    </lineage>
</organism>
<gene>
    <name evidence="7" type="ORF">CZ674_10200</name>
</gene>
<proteinExistence type="inferred from homology"/>
<reference evidence="7 8" key="1">
    <citation type="submission" date="2017-02" db="EMBL/GenBank/DDBJ databases">
        <authorList>
            <person name="Peterson S.W."/>
        </authorList>
    </citation>
    <scope>NUCLEOTIDE SEQUENCE [LARGE SCALE GENOMIC DNA]</scope>
    <source>
        <strain evidence="7 8">LMG 22410</strain>
    </source>
</reference>
<accession>A0A1R4G9S6</accession>
<evidence type="ECO:0000313" key="7">
    <source>
        <dbReference type="EMBL" id="SJM64941.1"/>
    </source>
</evidence>
<evidence type="ECO:0000259" key="6">
    <source>
        <dbReference type="Pfam" id="PF00425"/>
    </source>
</evidence>
<dbReference type="AlphaFoldDB" id="A0A1R4G9S6"/>
<dbReference type="InterPro" id="IPR015890">
    <property type="entry name" value="Chorismate_C"/>
</dbReference>
<dbReference type="GO" id="GO:0008909">
    <property type="term" value="F:isochorismate synthase activity"/>
    <property type="evidence" value="ECO:0007669"/>
    <property type="project" value="UniProtKB-EC"/>
</dbReference>
<dbReference type="OrthoDB" id="9806579at2"/>
<name>A0A1R4G9S6_9MICO</name>